<feature type="domain" description="BED-type" evidence="6">
    <location>
        <begin position="218"/>
        <end position="276"/>
    </location>
</feature>
<dbReference type="GO" id="GO:0006357">
    <property type="term" value="P:regulation of transcription by RNA polymerase II"/>
    <property type="evidence" value="ECO:0007669"/>
    <property type="project" value="TreeGrafter"/>
</dbReference>
<protein>
    <submittedName>
        <fullName evidence="7">(diamondback moth) hypothetical protein</fullName>
    </submittedName>
</protein>
<feature type="compositionally biased region" description="Acidic residues" evidence="5">
    <location>
        <begin position="78"/>
        <end position="91"/>
    </location>
</feature>
<dbReference type="GO" id="GO:1990837">
    <property type="term" value="F:sequence-specific double-stranded DNA binding"/>
    <property type="evidence" value="ECO:0007669"/>
    <property type="project" value="TreeGrafter"/>
</dbReference>
<reference evidence="7" key="1">
    <citation type="submission" date="2020-11" db="EMBL/GenBank/DDBJ databases">
        <authorList>
            <person name="Whiteford S."/>
        </authorList>
    </citation>
    <scope>NUCLEOTIDE SEQUENCE</scope>
</reference>
<evidence type="ECO:0000256" key="4">
    <source>
        <dbReference type="PROSITE-ProRule" id="PRU00027"/>
    </source>
</evidence>
<sequence length="517" mass="59641">MKKKIRKSIYWKHFTELESDDKSRRITRCEHCHQVFSMPSYSFGNMARHIKNKHPAINMMIREAEGMDVSDTQINSETEVEYETEDGDDSETSTVEMDQKKDSPNDLELKQKRRRSVYWNHFTVIEDDDGVGRRARCKHCDRVIAIKRGTSGNLARHLKALHPAVMVMIEEAENRYMSLSVTQTDTGTEVEYLAEEGLESETDRKKDSSNDLELKDKRKRSVYWNHFTVLKSFDDDGDRRRARCDHCGRVIVIARGNVGNLARHFKAKHQAIEIMIQKAEGRYLSETHIEGTEVEYLNEDGLDAETDRKKDSSNDLELKDKRKRSVYWNHFTELKSFDDDGDRRRASCDHCGRVIAVANGMIGNLSRHLKALHPAVMAKIEEGEAQDLSETQTHSETEEVEYETEDGRKFYIVPADEAADTKTKRRKLDPTPSPNTHKNMSILESLPALIKKKELDKFDIFGTLVAMKMRELDSRQQILVEKVINDALHEAEISSWQATSQSSHYKEEDPLNSLQNS</sequence>
<feature type="region of interest" description="Disordered" evidence="5">
    <location>
        <begin position="496"/>
        <end position="517"/>
    </location>
</feature>
<dbReference type="PROSITE" id="PS50808">
    <property type="entry name" value="ZF_BED"/>
    <property type="match status" value="4"/>
</dbReference>
<dbReference type="Pfam" id="PF02892">
    <property type="entry name" value="zf-BED"/>
    <property type="match status" value="4"/>
</dbReference>
<dbReference type="PANTHER" id="PTHR34396:SF25">
    <property type="entry name" value="BOUNDARY ELEMENT ASSOCIATED FACTOR"/>
    <property type="match status" value="1"/>
</dbReference>
<evidence type="ECO:0000256" key="1">
    <source>
        <dbReference type="ARBA" id="ARBA00022723"/>
    </source>
</evidence>
<keyword evidence="3" id="KW-0862">Zinc</keyword>
<evidence type="ECO:0000313" key="7">
    <source>
        <dbReference type="EMBL" id="CAG9135080.1"/>
    </source>
</evidence>
<feature type="region of interest" description="Disordered" evidence="5">
    <location>
        <begin position="78"/>
        <end position="105"/>
    </location>
</feature>
<gene>
    <name evidence="7" type="ORF">PLXY2_LOCUS13333</name>
</gene>
<proteinExistence type="predicted"/>
<feature type="domain" description="BED-type" evidence="6">
    <location>
        <begin position="113"/>
        <end position="169"/>
    </location>
</feature>
<evidence type="ECO:0000313" key="8">
    <source>
        <dbReference type="Proteomes" id="UP000653454"/>
    </source>
</evidence>
<dbReference type="PANTHER" id="PTHR34396">
    <property type="entry name" value="OS03G0264950 PROTEIN-RELATED"/>
    <property type="match status" value="1"/>
</dbReference>
<evidence type="ECO:0000256" key="5">
    <source>
        <dbReference type="SAM" id="MobiDB-lite"/>
    </source>
</evidence>
<keyword evidence="8" id="KW-1185">Reference proteome</keyword>
<dbReference type="SMART" id="SM00614">
    <property type="entry name" value="ZnF_BED"/>
    <property type="match status" value="4"/>
</dbReference>
<dbReference type="EMBL" id="CAJHNJ030000094">
    <property type="protein sequence ID" value="CAG9135080.1"/>
    <property type="molecule type" value="Genomic_DNA"/>
</dbReference>
<evidence type="ECO:0000256" key="2">
    <source>
        <dbReference type="ARBA" id="ARBA00022771"/>
    </source>
</evidence>
<accession>A0A8S4G3N9</accession>
<evidence type="ECO:0000259" key="6">
    <source>
        <dbReference type="PROSITE" id="PS50808"/>
    </source>
</evidence>
<dbReference type="AlphaFoldDB" id="A0A8S4G3N9"/>
<evidence type="ECO:0000256" key="3">
    <source>
        <dbReference type="ARBA" id="ARBA00022833"/>
    </source>
</evidence>
<organism evidence="7 8">
    <name type="scientific">Plutella xylostella</name>
    <name type="common">Diamondback moth</name>
    <name type="synonym">Plutella maculipennis</name>
    <dbReference type="NCBI Taxonomy" id="51655"/>
    <lineage>
        <taxon>Eukaryota</taxon>
        <taxon>Metazoa</taxon>
        <taxon>Ecdysozoa</taxon>
        <taxon>Arthropoda</taxon>
        <taxon>Hexapoda</taxon>
        <taxon>Insecta</taxon>
        <taxon>Pterygota</taxon>
        <taxon>Neoptera</taxon>
        <taxon>Endopterygota</taxon>
        <taxon>Lepidoptera</taxon>
        <taxon>Glossata</taxon>
        <taxon>Ditrysia</taxon>
        <taxon>Yponomeutoidea</taxon>
        <taxon>Plutellidae</taxon>
        <taxon>Plutella</taxon>
    </lineage>
</organism>
<dbReference type="InterPro" id="IPR053031">
    <property type="entry name" value="Cuticle_assoc_protein"/>
</dbReference>
<feature type="domain" description="BED-type" evidence="6">
    <location>
        <begin position="322"/>
        <end position="380"/>
    </location>
</feature>
<dbReference type="Proteomes" id="UP000653454">
    <property type="component" value="Unassembled WGS sequence"/>
</dbReference>
<feature type="region of interest" description="Disordered" evidence="5">
    <location>
        <begin position="384"/>
        <end position="404"/>
    </location>
</feature>
<dbReference type="GO" id="GO:0008270">
    <property type="term" value="F:zinc ion binding"/>
    <property type="evidence" value="ECO:0007669"/>
    <property type="project" value="UniProtKB-KW"/>
</dbReference>
<feature type="domain" description="BED-type" evidence="6">
    <location>
        <begin position="5"/>
        <end position="61"/>
    </location>
</feature>
<comment type="caution">
    <text evidence="7">The sequence shown here is derived from an EMBL/GenBank/DDBJ whole genome shotgun (WGS) entry which is preliminary data.</text>
</comment>
<keyword evidence="1" id="KW-0479">Metal-binding</keyword>
<dbReference type="InterPro" id="IPR036236">
    <property type="entry name" value="Znf_C2H2_sf"/>
</dbReference>
<keyword evidence="2 4" id="KW-0863">Zinc-finger</keyword>
<name>A0A8S4G3N9_PLUXY</name>
<dbReference type="GO" id="GO:0005634">
    <property type="term" value="C:nucleus"/>
    <property type="evidence" value="ECO:0007669"/>
    <property type="project" value="TreeGrafter"/>
</dbReference>
<feature type="region of interest" description="Disordered" evidence="5">
    <location>
        <begin position="420"/>
        <end position="439"/>
    </location>
</feature>
<dbReference type="SUPFAM" id="SSF57667">
    <property type="entry name" value="beta-beta-alpha zinc fingers"/>
    <property type="match status" value="4"/>
</dbReference>
<dbReference type="InterPro" id="IPR003656">
    <property type="entry name" value="Znf_BED"/>
</dbReference>